<dbReference type="Gene3D" id="3.90.320.10">
    <property type="match status" value="1"/>
</dbReference>
<dbReference type="PANTHER" id="PTHR39953:SF1">
    <property type="entry name" value="RE54151P"/>
    <property type="match status" value="1"/>
</dbReference>
<protein>
    <recommendedName>
        <fullName evidence="1">YqaJ viral recombinase domain-containing protein</fullName>
    </recommendedName>
</protein>
<dbReference type="EMBL" id="BGZK01000152">
    <property type="protein sequence ID" value="GBP23653.1"/>
    <property type="molecule type" value="Genomic_DNA"/>
</dbReference>
<comment type="caution">
    <text evidence="2">The sequence shown here is derived from an EMBL/GenBank/DDBJ whole genome shotgun (WGS) entry which is preliminary data.</text>
</comment>
<dbReference type="Pfam" id="PF09588">
    <property type="entry name" value="YqaJ"/>
    <property type="match status" value="1"/>
</dbReference>
<dbReference type="CDD" id="cd22343">
    <property type="entry name" value="PDDEXK_lambda_exonuclease-like"/>
    <property type="match status" value="1"/>
</dbReference>
<name>A0A4C1UB27_EUMVA</name>
<evidence type="ECO:0000313" key="3">
    <source>
        <dbReference type="Proteomes" id="UP000299102"/>
    </source>
</evidence>
<reference evidence="2 3" key="1">
    <citation type="journal article" date="2019" name="Commun. Biol.">
        <title>The bagworm genome reveals a unique fibroin gene that provides high tensile strength.</title>
        <authorList>
            <person name="Kono N."/>
            <person name="Nakamura H."/>
            <person name="Ohtoshi R."/>
            <person name="Tomita M."/>
            <person name="Numata K."/>
            <person name="Arakawa K."/>
        </authorList>
    </citation>
    <scope>NUCLEOTIDE SEQUENCE [LARGE SCALE GENOMIC DNA]</scope>
</reference>
<dbReference type="Proteomes" id="UP000299102">
    <property type="component" value="Unassembled WGS sequence"/>
</dbReference>
<dbReference type="AlphaFoldDB" id="A0A4C1UB27"/>
<keyword evidence="3" id="KW-1185">Reference proteome</keyword>
<organism evidence="2 3">
    <name type="scientific">Eumeta variegata</name>
    <name type="common">Bagworm moth</name>
    <name type="synonym">Eumeta japonica</name>
    <dbReference type="NCBI Taxonomy" id="151549"/>
    <lineage>
        <taxon>Eukaryota</taxon>
        <taxon>Metazoa</taxon>
        <taxon>Ecdysozoa</taxon>
        <taxon>Arthropoda</taxon>
        <taxon>Hexapoda</taxon>
        <taxon>Insecta</taxon>
        <taxon>Pterygota</taxon>
        <taxon>Neoptera</taxon>
        <taxon>Endopterygota</taxon>
        <taxon>Lepidoptera</taxon>
        <taxon>Glossata</taxon>
        <taxon>Ditrysia</taxon>
        <taxon>Tineoidea</taxon>
        <taxon>Psychidae</taxon>
        <taxon>Oiketicinae</taxon>
        <taxon>Eumeta</taxon>
    </lineage>
</organism>
<dbReference type="GO" id="GO:0006281">
    <property type="term" value="P:DNA repair"/>
    <property type="evidence" value="ECO:0007669"/>
    <property type="project" value="UniProtKB-ARBA"/>
</dbReference>
<dbReference type="InterPro" id="IPR019080">
    <property type="entry name" value="YqaJ_viral_recombinase"/>
</dbReference>
<dbReference type="OrthoDB" id="261614at2759"/>
<evidence type="ECO:0000259" key="1">
    <source>
        <dbReference type="Pfam" id="PF09588"/>
    </source>
</evidence>
<accession>A0A4C1UB27</accession>
<proteinExistence type="predicted"/>
<gene>
    <name evidence="2" type="ORF">EVAR_80270_1</name>
</gene>
<dbReference type="SUPFAM" id="SSF52980">
    <property type="entry name" value="Restriction endonuclease-like"/>
    <property type="match status" value="1"/>
</dbReference>
<feature type="domain" description="YqaJ viral recombinase" evidence="1">
    <location>
        <begin position="388"/>
        <end position="490"/>
    </location>
</feature>
<evidence type="ECO:0000313" key="2">
    <source>
        <dbReference type="EMBL" id="GBP23653.1"/>
    </source>
</evidence>
<dbReference type="InterPro" id="IPR011604">
    <property type="entry name" value="PDDEXK-like_dom_sf"/>
</dbReference>
<dbReference type="InterPro" id="IPR011335">
    <property type="entry name" value="Restrct_endonuc-II-like"/>
</dbReference>
<dbReference type="PANTHER" id="PTHR39953">
    <property type="entry name" value="RE54151P"/>
    <property type="match status" value="1"/>
</dbReference>
<sequence>MLIFRKSTPLRYRVHPCDLPRCKHRRVQTSRTKEVRPRGLCKDAPRCPDEPNKEAFNDARWMTGHVLERLPSSDVAIASEADIAIVNESVVSLLKGFRYDENVVITKKKKKLDIKPGVSAANFLNTIEVQDYELGDTKQKLKRKKNCQQEKKSLPASKSLEEKLENVTNGVQNLKKQEIKGQEVTESKQNMPGPSNVNMKLKLCKNLEFCTTPISETLPFVPKSASKNRYLESTIAARTMLSFVAVVIRLTVIKRNYFDMLPIYCPKAMREITPFFKLWSRWTPGSTGDLLGVYVGVNKNGVHKMSSRASYGDDAISVQLKRDAHLCTVKCKMCPEHKVHAKLYGCTLIIDEEDDVIVSVVCEDCVASRALIEKVKEETIEQSKSNLWFELRYGRITASKAYEVSRCKTADGTLVSLILGGKIPETKHMKRGRVLEDQVRRTVEDMLKKKITKCGLVLSSHYPMIAGSPDGLCDGNIIEIKCPISAKTYKTIYTMASLQRDVMLRCSCKCT</sequence>